<comment type="subcellular location">
    <subcellularLocation>
        <location evidence="1">Cytoplasm</location>
    </subcellularLocation>
</comment>
<dbReference type="Proteomes" id="UP001501094">
    <property type="component" value="Unassembled WGS sequence"/>
</dbReference>
<gene>
    <name evidence="12" type="ORF">GCM10009751_37260</name>
</gene>
<dbReference type="Gene3D" id="3.40.50.150">
    <property type="entry name" value="Vaccinia Virus protein VP39"/>
    <property type="match status" value="1"/>
</dbReference>
<dbReference type="CDD" id="cd02440">
    <property type="entry name" value="AdoMet_MTases"/>
    <property type="match status" value="1"/>
</dbReference>
<dbReference type="EMBL" id="BAAANL010000009">
    <property type="protein sequence ID" value="GAA1874273.1"/>
    <property type="molecule type" value="Genomic_DNA"/>
</dbReference>
<dbReference type="InterPro" id="IPR029063">
    <property type="entry name" value="SAM-dependent_MTases_sf"/>
</dbReference>
<keyword evidence="5" id="KW-0963">Cytoplasm</keyword>
<evidence type="ECO:0000256" key="4">
    <source>
        <dbReference type="ARBA" id="ARBA00013346"/>
    </source>
</evidence>
<dbReference type="RefSeq" id="WP_344105935.1">
    <property type="nucleotide sequence ID" value="NZ_BAAANL010000009.1"/>
</dbReference>
<comment type="caution">
    <text evidence="12">The sequence shown here is derived from an EMBL/GenBank/DDBJ whole genome shotgun (WGS) entry which is preliminary data.</text>
</comment>
<evidence type="ECO:0000256" key="7">
    <source>
        <dbReference type="ARBA" id="ARBA00022679"/>
    </source>
</evidence>
<evidence type="ECO:0000256" key="1">
    <source>
        <dbReference type="ARBA" id="ARBA00004496"/>
    </source>
</evidence>
<accession>A0ABN2NN34</accession>
<reference evidence="12 13" key="1">
    <citation type="journal article" date="2019" name="Int. J. Syst. Evol. Microbiol.">
        <title>The Global Catalogue of Microorganisms (GCM) 10K type strain sequencing project: providing services to taxonomists for standard genome sequencing and annotation.</title>
        <authorList>
            <consortium name="The Broad Institute Genomics Platform"/>
            <consortium name="The Broad Institute Genome Sequencing Center for Infectious Disease"/>
            <person name="Wu L."/>
            <person name="Ma J."/>
        </authorList>
    </citation>
    <scope>NUCLEOTIDE SEQUENCE [LARGE SCALE GENOMIC DNA]</scope>
    <source>
        <strain evidence="12 13">JCM 14326</strain>
    </source>
</reference>
<dbReference type="PANTHER" id="PTHR11579:SF0">
    <property type="entry name" value="PROTEIN-L-ISOASPARTATE(D-ASPARTATE) O-METHYLTRANSFERASE"/>
    <property type="match status" value="1"/>
</dbReference>
<dbReference type="NCBIfam" id="TIGR04364">
    <property type="entry name" value="methyltran_FxLD"/>
    <property type="match status" value="1"/>
</dbReference>
<dbReference type="SUPFAM" id="SSF53335">
    <property type="entry name" value="S-adenosyl-L-methionine-dependent methyltransferases"/>
    <property type="match status" value="1"/>
</dbReference>
<proteinExistence type="inferred from homology"/>
<keyword evidence="8" id="KW-0949">S-adenosyl-L-methionine</keyword>
<evidence type="ECO:0000256" key="11">
    <source>
        <dbReference type="ARBA" id="ARBA00031350"/>
    </source>
</evidence>
<keyword evidence="7" id="KW-0808">Transferase</keyword>
<evidence type="ECO:0000256" key="2">
    <source>
        <dbReference type="ARBA" id="ARBA00005369"/>
    </source>
</evidence>
<dbReference type="InterPro" id="IPR000682">
    <property type="entry name" value="PCMT"/>
</dbReference>
<evidence type="ECO:0000256" key="6">
    <source>
        <dbReference type="ARBA" id="ARBA00022603"/>
    </source>
</evidence>
<name>A0ABN2NN34_9MICO</name>
<evidence type="ECO:0000256" key="8">
    <source>
        <dbReference type="ARBA" id="ARBA00022691"/>
    </source>
</evidence>
<dbReference type="EC" id="2.1.1.77" evidence="3"/>
<protein>
    <recommendedName>
        <fullName evidence="4">Protein-L-isoaspartate O-methyltransferase</fullName>
        <ecNumber evidence="3">2.1.1.77</ecNumber>
    </recommendedName>
    <alternativeName>
        <fullName evidence="11">L-isoaspartyl protein carboxyl methyltransferase</fullName>
    </alternativeName>
    <alternativeName>
        <fullName evidence="9">Protein L-isoaspartyl methyltransferase</fullName>
    </alternativeName>
    <alternativeName>
        <fullName evidence="10">Protein-beta-aspartate methyltransferase</fullName>
    </alternativeName>
</protein>
<organism evidence="12 13">
    <name type="scientific">Myceligenerans crystallogenes</name>
    <dbReference type="NCBI Taxonomy" id="316335"/>
    <lineage>
        <taxon>Bacteria</taxon>
        <taxon>Bacillati</taxon>
        <taxon>Actinomycetota</taxon>
        <taxon>Actinomycetes</taxon>
        <taxon>Micrococcales</taxon>
        <taxon>Promicromonosporaceae</taxon>
        <taxon>Myceligenerans</taxon>
    </lineage>
</organism>
<evidence type="ECO:0000256" key="9">
    <source>
        <dbReference type="ARBA" id="ARBA00030757"/>
    </source>
</evidence>
<keyword evidence="13" id="KW-1185">Reference proteome</keyword>
<dbReference type="Pfam" id="PF01135">
    <property type="entry name" value="PCMT"/>
    <property type="match status" value="1"/>
</dbReference>
<evidence type="ECO:0000256" key="3">
    <source>
        <dbReference type="ARBA" id="ARBA00011890"/>
    </source>
</evidence>
<dbReference type="InterPro" id="IPR027573">
    <property type="entry name" value="Methyltran_FxLD"/>
</dbReference>
<dbReference type="PANTHER" id="PTHR11579">
    <property type="entry name" value="PROTEIN-L-ISOASPARTATE O-METHYLTRANSFERASE"/>
    <property type="match status" value="1"/>
</dbReference>
<evidence type="ECO:0000256" key="10">
    <source>
        <dbReference type="ARBA" id="ARBA00031323"/>
    </source>
</evidence>
<sequence>MTQTQSDSTAATTAVPDVTVLREQMVAELIESGVLTDPRIEAAFRAVPREVFAPEGTSAQLPYTIHDIVRTRFAADGSTVSSLSAPYMQAGNLAQACVEPGQRVLEIGSGGPLAAMLAHLVGPDGQVVTVDIDADVTARTQAGLEQLGLTDRVEVVTADAADRLGRGMFDRIIVAVAAWTIPEVWLEQLRPDGVIVVPLQIAPGSQRILGFRRDGEKLVAESVVLGGFVPMQGTHQHPRPRAVLTGPSGGDVAFEFADAVPDQFAVSDDVLASEPVEAWSEVTYRNGQVWVDILTWIGTRPGGCSITAESKSDIGRERSFYPCLTDGTSYAAIAMRPRPDDDDHVQVGAVGKGPNARQLTVRFVGEVTVYDQRHRRFDPKYTWWPSNLTPPEAGPTRTVIHRPHGTLVIDWLDIDTY</sequence>
<evidence type="ECO:0000313" key="13">
    <source>
        <dbReference type="Proteomes" id="UP001501094"/>
    </source>
</evidence>
<evidence type="ECO:0000313" key="12">
    <source>
        <dbReference type="EMBL" id="GAA1874273.1"/>
    </source>
</evidence>
<keyword evidence="6" id="KW-0489">Methyltransferase</keyword>
<comment type="similarity">
    <text evidence="2">Belongs to the methyltransferase superfamily. L-isoaspartyl/D-aspartyl protein methyltransferase family.</text>
</comment>
<evidence type="ECO:0000256" key="5">
    <source>
        <dbReference type="ARBA" id="ARBA00022490"/>
    </source>
</evidence>